<feature type="transmembrane region" description="Helical" evidence="6">
    <location>
        <begin position="297"/>
        <end position="319"/>
    </location>
</feature>
<dbReference type="GO" id="GO:0005886">
    <property type="term" value="C:plasma membrane"/>
    <property type="evidence" value="ECO:0007669"/>
    <property type="project" value="UniProtKB-SubCell"/>
</dbReference>
<reference evidence="8" key="1">
    <citation type="submission" date="2020-07" db="EMBL/GenBank/DDBJ databases">
        <title>Huge and variable diversity of episymbiotic CPR bacteria and DPANN archaea in groundwater ecosystems.</title>
        <authorList>
            <person name="He C.Y."/>
            <person name="Keren R."/>
            <person name="Whittaker M."/>
            <person name="Farag I.F."/>
            <person name="Doudna J."/>
            <person name="Cate J.H.D."/>
            <person name="Banfield J.F."/>
        </authorList>
    </citation>
    <scope>NUCLEOTIDE SEQUENCE</scope>
    <source>
        <strain evidence="8">NC_groundwater_717_Ag_S-0.2um_59_8</strain>
    </source>
</reference>
<feature type="transmembrane region" description="Helical" evidence="6">
    <location>
        <begin position="272"/>
        <end position="291"/>
    </location>
</feature>
<feature type="transmembrane region" description="Helical" evidence="6">
    <location>
        <begin position="358"/>
        <end position="380"/>
    </location>
</feature>
<keyword evidence="3 6" id="KW-0812">Transmembrane</keyword>
<dbReference type="InterPro" id="IPR020846">
    <property type="entry name" value="MFS_dom"/>
</dbReference>
<dbReference type="PROSITE" id="PS50850">
    <property type="entry name" value="MFS"/>
    <property type="match status" value="1"/>
</dbReference>
<feature type="transmembrane region" description="Helical" evidence="6">
    <location>
        <begin position="241"/>
        <end position="260"/>
    </location>
</feature>
<proteinExistence type="predicted"/>
<evidence type="ECO:0000259" key="7">
    <source>
        <dbReference type="PROSITE" id="PS50850"/>
    </source>
</evidence>
<feature type="transmembrane region" description="Helical" evidence="6">
    <location>
        <begin position="139"/>
        <end position="158"/>
    </location>
</feature>
<dbReference type="AlphaFoldDB" id="A0A932GQS6"/>
<evidence type="ECO:0000313" key="9">
    <source>
        <dbReference type="Proteomes" id="UP000741360"/>
    </source>
</evidence>
<feature type="transmembrane region" description="Helical" evidence="6">
    <location>
        <begin position="42"/>
        <end position="64"/>
    </location>
</feature>
<dbReference type="InterPro" id="IPR036259">
    <property type="entry name" value="MFS_trans_sf"/>
</dbReference>
<comment type="subcellular location">
    <subcellularLocation>
        <location evidence="1">Cell membrane</location>
        <topology evidence="1">Multi-pass membrane protein</topology>
    </subcellularLocation>
</comment>
<dbReference type="SUPFAM" id="SSF103473">
    <property type="entry name" value="MFS general substrate transporter"/>
    <property type="match status" value="1"/>
</dbReference>
<keyword evidence="4 6" id="KW-1133">Transmembrane helix</keyword>
<feature type="domain" description="Major facilitator superfamily (MFS) profile" evidence="7">
    <location>
        <begin position="5"/>
        <end position="384"/>
    </location>
</feature>
<gene>
    <name evidence="8" type="ORF">HYY65_08950</name>
</gene>
<accession>A0A932GQS6</accession>
<evidence type="ECO:0000256" key="3">
    <source>
        <dbReference type="ARBA" id="ARBA00022692"/>
    </source>
</evidence>
<feature type="transmembrane region" description="Helical" evidence="6">
    <location>
        <begin position="331"/>
        <end position="352"/>
    </location>
</feature>
<organism evidence="8 9">
    <name type="scientific">Tectimicrobiota bacterium</name>
    <dbReference type="NCBI Taxonomy" id="2528274"/>
    <lineage>
        <taxon>Bacteria</taxon>
        <taxon>Pseudomonadati</taxon>
        <taxon>Nitrospinota/Tectimicrobiota group</taxon>
        <taxon>Candidatus Tectimicrobiota</taxon>
    </lineage>
</organism>
<feature type="transmembrane region" description="Helical" evidence="6">
    <location>
        <begin position="164"/>
        <end position="183"/>
    </location>
</feature>
<dbReference type="PANTHER" id="PTHR43124">
    <property type="entry name" value="PURINE EFFLUX PUMP PBUE"/>
    <property type="match status" value="1"/>
</dbReference>
<feature type="transmembrane region" description="Helical" evidence="6">
    <location>
        <begin position="204"/>
        <end position="221"/>
    </location>
</feature>
<comment type="caution">
    <text evidence="8">The sequence shown here is derived from an EMBL/GenBank/DDBJ whole genome shotgun (WGS) entry which is preliminary data.</text>
</comment>
<dbReference type="GO" id="GO:0022857">
    <property type="term" value="F:transmembrane transporter activity"/>
    <property type="evidence" value="ECO:0007669"/>
    <property type="project" value="InterPro"/>
</dbReference>
<feature type="transmembrane region" description="Helical" evidence="6">
    <location>
        <begin position="71"/>
        <end position="91"/>
    </location>
</feature>
<name>A0A932GQS6_UNCTE</name>
<dbReference type="InterPro" id="IPR011701">
    <property type="entry name" value="MFS"/>
</dbReference>
<evidence type="ECO:0000256" key="2">
    <source>
        <dbReference type="ARBA" id="ARBA00022475"/>
    </source>
</evidence>
<dbReference type="EMBL" id="JACPSX010000172">
    <property type="protein sequence ID" value="MBI3015167.1"/>
    <property type="molecule type" value="Genomic_DNA"/>
</dbReference>
<evidence type="ECO:0000313" key="8">
    <source>
        <dbReference type="EMBL" id="MBI3015167.1"/>
    </source>
</evidence>
<dbReference type="Pfam" id="PF07690">
    <property type="entry name" value="MFS_1"/>
    <property type="match status" value="1"/>
</dbReference>
<sequence length="398" mass="42131">MKWRALVLCSLAFSVCHAYRVILSVLLPSLQEEFGMSYASLSVLASAYDFGFFLTLIAGGYAAGRLGRKRAVCSGLALIGLSSLASALAAPGPFWLMVYRVIGGLGFSLYFPAGWSLLAGVFPQQERGRAFGIHTSGSAVGRVYGPLLVGALIGWGSWRLPFGSFGFFSLAAALLLLWGLRGFEDSRERSAVPFGNVFNLLSRKAFLVPCILNGLAMIYFMGTVNFYPLFLSRQMALSGSAVSWLVSLISVVSLFTNPLVGHLSDKVGRRRLIPPALFFGGLVALSLPWYGKQVSPLVYSGLIGLSLSANFSLVITYLTEVDPQFGHPLAIGVYNTIAIGSGLIINVIFGVVADFFGLNAVFLVMAHLLLAGSGAAALLLKAPALPQPAADSLGNAGG</sequence>
<evidence type="ECO:0000256" key="5">
    <source>
        <dbReference type="ARBA" id="ARBA00023136"/>
    </source>
</evidence>
<dbReference type="CDD" id="cd17325">
    <property type="entry name" value="MFS_MdtG_SLC18_like"/>
    <property type="match status" value="1"/>
</dbReference>
<evidence type="ECO:0000256" key="6">
    <source>
        <dbReference type="SAM" id="Phobius"/>
    </source>
</evidence>
<evidence type="ECO:0000256" key="4">
    <source>
        <dbReference type="ARBA" id="ARBA00022989"/>
    </source>
</evidence>
<dbReference type="Proteomes" id="UP000741360">
    <property type="component" value="Unassembled WGS sequence"/>
</dbReference>
<dbReference type="InterPro" id="IPR050189">
    <property type="entry name" value="MFS_Efflux_Transporters"/>
</dbReference>
<dbReference type="PANTHER" id="PTHR43124:SF3">
    <property type="entry name" value="CHLORAMPHENICOL EFFLUX PUMP RV0191"/>
    <property type="match status" value="1"/>
</dbReference>
<keyword evidence="5 6" id="KW-0472">Membrane</keyword>
<dbReference type="Gene3D" id="1.20.1250.20">
    <property type="entry name" value="MFS general substrate transporter like domains"/>
    <property type="match status" value="2"/>
</dbReference>
<feature type="transmembrane region" description="Helical" evidence="6">
    <location>
        <begin position="97"/>
        <end position="118"/>
    </location>
</feature>
<evidence type="ECO:0000256" key="1">
    <source>
        <dbReference type="ARBA" id="ARBA00004651"/>
    </source>
</evidence>
<protein>
    <submittedName>
        <fullName evidence="8">MFS transporter</fullName>
    </submittedName>
</protein>
<keyword evidence="2" id="KW-1003">Cell membrane</keyword>